<proteinExistence type="predicted"/>
<evidence type="ECO:0000313" key="2">
    <source>
        <dbReference type="EMBL" id="TLQ42537.1"/>
    </source>
</evidence>
<keyword evidence="3" id="KW-1185">Reference proteome</keyword>
<protein>
    <submittedName>
        <fullName evidence="2">Uncharacterized protein</fullName>
    </submittedName>
</protein>
<comment type="caution">
    <text evidence="2">The sequence shown here is derived from an EMBL/GenBank/DDBJ whole genome shotgun (WGS) entry which is preliminary data.</text>
</comment>
<evidence type="ECO:0000256" key="1">
    <source>
        <dbReference type="SAM" id="MobiDB-lite"/>
    </source>
</evidence>
<feature type="compositionally biased region" description="Polar residues" evidence="1">
    <location>
        <begin position="160"/>
        <end position="171"/>
    </location>
</feature>
<dbReference type="AlphaFoldDB" id="A0A5R9DZD5"/>
<dbReference type="OrthoDB" id="8782062at2"/>
<name>A0A5R9DZD5_9ACTN</name>
<sequence length="171" mass="18508">MACAAAGPAAGLYQRPEQYAANLARLQANRTTAAAPGAPRGGSALLAGLLRCGVCGGHKIASQYHRHGPHPVTHRYTCAYEPVNYGTGKPCQTIAGPPLDAHAVTQVMQAIAPAGLEVSLRSAEQDEAERAMLDRLWHQRVKRARIGRPRWPNRPRWRPTTSGFVRSARQC</sequence>
<dbReference type="EMBL" id="VAWE01000001">
    <property type="protein sequence ID" value="TLQ42537.1"/>
    <property type="molecule type" value="Genomic_DNA"/>
</dbReference>
<gene>
    <name evidence="2" type="ORF">FEF34_04385</name>
</gene>
<accession>A0A5R9DZD5</accession>
<dbReference type="Proteomes" id="UP000305921">
    <property type="component" value="Unassembled WGS sequence"/>
</dbReference>
<organism evidence="2 3">
    <name type="scientific">Streptomyces marianii</name>
    <dbReference type="NCBI Taxonomy" id="1817406"/>
    <lineage>
        <taxon>Bacteria</taxon>
        <taxon>Bacillati</taxon>
        <taxon>Actinomycetota</taxon>
        <taxon>Actinomycetes</taxon>
        <taxon>Kitasatosporales</taxon>
        <taxon>Streptomycetaceae</taxon>
        <taxon>Streptomyces</taxon>
    </lineage>
</organism>
<feature type="region of interest" description="Disordered" evidence="1">
    <location>
        <begin position="152"/>
        <end position="171"/>
    </location>
</feature>
<dbReference type="RefSeq" id="WP_138051945.1">
    <property type="nucleotide sequence ID" value="NZ_VAWE01000001.1"/>
</dbReference>
<evidence type="ECO:0000313" key="3">
    <source>
        <dbReference type="Proteomes" id="UP000305921"/>
    </source>
</evidence>
<reference evidence="2 3" key="1">
    <citation type="submission" date="2019-05" db="EMBL/GenBank/DDBJ databases">
        <title>Streptomyces marianii sp. nov., a novel marine actinomycete from southern coast of India.</title>
        <authorList>
            <person name="Iniyan A.M."/>
            <person name="Wink J."/>
            <person name="Ramprasad E."/>
            <person name="Ramana C.V."/>
            <person name="Bunk B."/>
            <person name="Sproer C."/>
            <person name="Joseph F.-J.R.S."/>
            <person name="Vincent S.G.P."/>
        </authorList>
    </citation>
    <scope>NUCLEOTIDE SEQUENCE [LARGE SCALE GENOMIC DNA]</scope>
    <source>
        <strain evidence="2 3">ICN19</strain>
    </source>
</reference>